<reference evidence="10" key="1">
    <citation type="submission" date="2018-06" db="EMBL/GenBank/DDBJ databases">
        <authorList>
            <person name="Zhirakovskaya E."/>
        </authorList>
    </citation>
    <scope>NUCLEOTIDE SEQUENCE</scope>
</reference>
<feature type="domain" description="Polysaccharide chain length determinant N-terminal" evidence="9">
    <location>
        <begin position="12"/>
        <end position="97"/>
    </location>
</feature>
<dbReference type="InterPro" id="IPR005702">
    <property type="entry name" value="Wzc-like_C"/>
</dbReference>
<keyword evidence="7 8" id="KW-0472">Membrane</keyword>
<dbReference type="PANTHER" id="PTHR32309:SF13">
    <property type="entry name" value="FERRIC ENTEROBACTIN TRANSPORT PROTEIN FEPE"/>
    <property type="match status" value="1"/>
</dbReference>
<evidence type="ECO:0000256" key="1">
    <source>
        <dbReference type="ARBA" id="ARBA00004651"/>
    </source>
</evidence>
<dbReference type="InterPro" id="IPR050445">
    <property type="entry name" value="Bact_polysacc_biosynth/exp"/>
</dbReference>
<dbReference type="GO" id="GO:0004713">
    <property type="term" value="F:protein tyrosine kinase activity"/>
    <property type="evidence" value="ECO:0007669"/>
    <property type="project" value="TreeGrafter"/>
</dbReference>
<dbReference type="SUPFAM" id="SSF52540">
    <property type="entry name" value="P-loop containing nucleoside triphosphate hydrolases"/>
    <property type="match status" value="1"/>
</dbReference>
<accession>A0A3B1DNY9</accession>
<organism evidence="10">
    <name type="scientific">hydrothermal vent metagenome</name>
    <dbReference type="NCBI Taxonomy" id="652676"/>
    <lineage>
        <taxon>unclassified sequences</taxon>
        <taxon>metagenomes</taxon>
        <taxon>ecological metagenomes</taxon>
    </lineage>
</organism>
<evidence type="ECO:0000256" key="8">
    <source>
        <dbReference type="SAM" id="Phobius"/>
    </source>
</evidence>
<evidence type="ECO:0000256" key="2">
    <source>
        <dbReference type="ARBA" id="ARBA00022475"/>
    </source>
</evidence>
<dbReference type="CDD" id="cd05387">
    <property type="entry name" value="BY-kinase"/>
    <property type="match status" value="1"/>
</dbReference>
<dbReference type="PANTHER" id="PTHR32309">
    <property type="entry name" value="TYROSINE-PROTEIN KINASE"/>
    <property type="match status" value="1"/>
</dbReference>
<sequence length="530" mass="60000">MNNEQEQYESTLRDYLRVLFRHKMVILVTVLTVCLTVFVGLKLKTKVYQSNVKMLIAAEKQLEATYYKEYWSRDVQQTLTQSEIVKSSPVLTQVVKALNLDKRLLDEEKHFCSTLKASLIERQVQALRKKLDSMEPKQREVFLFRRAVDVLRGKISIYPIRDTNMFTISVIDYNPVAAARMANVLSRAYVIFDLQQQLAELELKYGKKHPKVILIDRSINRLKETLSGGPMEDIEALGPASVKIMEQASIARSPTGRSKKIVFGLAIVMSLFLSIMLAFVFEYMDQTIKSPQEIEQLLRLTFLGSIPRGHIFSKSLIKDVNKKSSQAKAYQVFSDQMYLFVKDQNLKSLLISPVELSNGAAKITANLGIYLASKLNGKVLIIDADLRRPILHKIFSCDKSVGLAKLLEGRVLLTDVVQSINKKLSIIPAGTTQLNPLTLLDSGRMKELLKQMQEQYSMILIHGADLSRYKDVPLLSMLVDGVVITIDEGASRRQSVKKSIKQLPSGKINLLGAILNNRTFAIPRFIYDRV</sequence>
<evidence type="ECO:0000256" key="3">
    <source>
        <dbReference type="ARBA" id="ARBA00022692"/>
    </source>
</evidence>
<dbReference type="Pfam" id="PF02706">
    <property type="entry name" value="Wzz"/>
    <property type="match status" value="1"/>
</dbReference>
<dbReference type="InterPro" id="IPR027417">
    <property type="entry name" value="P-loop_NTPase"/>
</dbReference>
<gene>
    <name evidence="10" type="ORF">MNBD_UNCLBAC01-1516</name>
</gene>
<keyword evidence="3 8" id="KW-0812">Transmembrane</keyword>
<dbReference type="GO" id="GO:0005886">
    <property type="term" value="C:plasma membrane"/>
    <property type="evidence" value="ECO:0007669"/>
    <property type="project" value="UniProtKB-SubCell"/>
</dbReference>
<name>A0A3B1DNY9_9ZZZZ</name>
<protein>
    <recommendedName>
        <fullName evidence="9">Polysaccharide chain length determinant N-terminal domain-containing protein</fullName>
    </recommendedName>
</protein>
<evidence type="ECO:0000256" key="4">
    <source>
        <dbReference type="ARBA" id="ARBA00022741"/>
    </source>
</evidence>
<keyword evidence="6 8" id="KW-1133">Transmembrane helix</keyword>
<dbReference type="InterPro" id="IPR003856">
    <property type="entry name" value="LPS_length_determ_N"/>
</dbReference>
<proteinExistence type="predicted"/>
<feature type="transmembrane region" description="Helical" evidence="8">
    <location>
        <begin position="261"/>
        <end position="281"/>
    </location>
</feature>
<evidence type="ECO:0000313" key="10">
    <source>
        <dbReference type="EMBL" id="VAX37824.1"/>
    </source>
</evidence>
<keyword evidence="2" id="KW-1003">Cell membrane</keyword>
<dbReference type="EMBL" id="UOGJ01000137">
    <property type="protein sequence ID" value="VAX37824.1"/>
    <property type="molecule type" value="Genomic_DNA"/>
</dbReference>
<evidence type="ECO:0000259" key="9">
    <source>
        <dbReference type="Pfam" id="PF02706"/>
    </source>
</evidence>
<keyword evidence="4" id="KW-0547">Nucleotide-binding</keyword>
<evidence type="ECO:0000256" key="6">
    <source>
        <dbReference type="ARBA" id="ARBA00022989"/>
    </source>
</evidence>
<keyword evidence="5" id="KW-0067">ATP-binding</keyword>
<feature type="transmembrane region" description="Helical" evidence="8">
    <location>
        <begin position="20"/>
        <end position="41"/>
    </location>
</feature>
<evidence type="ECO:0000256" key="5">
    <source>
        <dbReference type="ARBA" id="ARBA00022840"/>
    </source>
</evidence>
<comment type="subcellular location">
    <subcellularLocation>
        <location evidence="1">Cell membrane</location>
        <topology evidence="1">Multi-pass membrane protein</topology>
    </subcellularLocation>
</comment>
<evidence type="ECO:0000256" key="7">
    <source>
        <dbReference type="ARBA" id="ARBA00023136"/>
    </source>
</evidence>
<dbReference type="Gene3D" id="3.40.50.300">
    <property type="entry name" value="P-loop containing nucleotide triphosphate hydrolases"/>
    <property type="match status" value="1"/>
</dbReference>
<dbReference type="AlphaFoldDB" id="A0A3B1DNY9"/>